<dbReference type="PRINTS" id="PR00069">
    <property type="entry name" value="ALDKETRDTASE"/>
</dbReference>
<dbReference type="eggNOG" id="COG4989">
    <property type="taxonomic scope" value="Bacteria"/>
</dbReference>
<dbReference type="Proteomes" id="UP000000692">
    <property type="component" value="Chromosome"/>
</dbReference>
<organism evidence="2 3">
    <name type="scientific">Ketogulonicigenium vulgare (strain WSH-001)</name>
    <dbReference type="NCBI Taxonomy" id="759362"/>
    <lineage>
        <taxon>Bacteria</taxon>
        <taxon>Pseudomonadati</taxon>
        <taxon>Pseudomonadota</taxon>
        <taxon>Alphaproteobacteria</taxon>
        <taxon>Rhodobacterales</taxon>
        <taxon>Roseobacteraceae</taxon>
        <taxon>Ketogulonicigenium</taxon>
    </lineage>
</organism>
<dbReference type="PANTHER" id="PTHR43364:SF1">
    <property type="entry name" value="OXIDOREDUCTASE YDHF"/>
    <property type="match status" value="1"/>
</dbReference>
<dbReference type="PATRIC" id="fig|759362.5.peg.210"/>
<dbReference type="PANTHER" id="PTHR43364">
    <property type="entry name" value="NADH-SPECIFIC METHYLGLYOXAL REDUCTASE-RELATED"/>
    <property type="match status" value="1"/>
</dbReference>
<dbReference type="SUPFAM" id="SSF51430">
    <property type="entry name" value="NAD(P)-linked oxidoreductase"/>
    <property type="match status" value="1"/>
</dbReference>
<dbReference type="CDD" id="cd19092">
    <property type="entry name" value="AKR_BsYcsN_EcYdhF-like"/>
    <property type="match status" value="1"/>
</dbReference>
<dbReference type="HOGENOM" id="CLU_023205_8_1_5"/>
<dbReference type="InterPro" id="IPR020471">
    <property type="entry name" value="AKR"/>
</dbReference>
<dbReference type="OrthoDB" id="9768793at2"/>
<dbReference type="EMBL" id="CP002018">
    <property type="protein sequence ID" value="AEM40036.1"/>
    <property type="molecule type" value="Genomic_DNA"/>
</dbReference>
<dbReference type="GO" id="GO:0016491">
    <property type="term" value="F:oxidoreductase activity"/>
    <property type="evidence" value="ECO:0007669"/>
    <property type="project" value="InterPro"/>
</dbReference>
<keyword evidence="3" id="KW-1185">Reference proteome</keyword>
<reference evidence="2 3" key="1">
    <citation type="journal article" date="2011" name="J. Bacteriol.">
        <title>Complete genome sequence of the industrial strain Ketogulonicigenium vulgare WSH-001.</title>
        <authorList>
            <person name="Liu L."/>
            <person name="Li Y."/>
            <person name="Zhang J."/>
            <person name="Zhou Z."/>
            <person name="Liu J."/>
            <person name="Li X."/>
            <person name="Zhou J."/>
            <person name="Du G."/>
            <person name="Wang L."/>
            <person name="Chen J."/>
        </authorList>
    </citation>
    <scope>NUCLEOTIDE SEQUENCE [LARGE SCALE GENOMIC DNA]</scope>
    <source>
        <strain evidence="2 3">WSH-001</strain>
    </source>
</reference>
<dbReference type="Pfam" id="PF00248">
    <property type="entry name" value="Aldo_ket_red"/>
    <property type="match status" value="1"/>
</dbReference>
<feature type="domain" description="NADP-dependent oxidoreductase" evidence="1">
    <location>
        <begin position="53"/>
        <end position="336"/>
    </location>
</feature>
<dbReference type="GO" id="GO:0005829">
    <property type="term" value="C:cytosol"/>
    <property type="evidence" value="ECO:0007669"/>
    <property type="project" value="TreeGrafter"/>
</dbReference>
<dbReference type="Gene3D" id="3.20.20.100">
    <property type="entry name" value="NADP-dependent oxidoreductase domain"/>
    <property type="match status" value="1"/>
</dbReference>
<dbReference type="InterPro" id="IPR036812">
    <property type="entry name" value="NAD(P)_OxRdtase_dom_sf"/>
</dbReference>
<dbReference type="SMR" id="F9Y8Y0"/>
<evidence type="ECO:0000313" key="3">
    <source>
        <dbReference type="Proteomes" id="UP000000692"/>
    </source>
</evidence>
<evidence type="ECO:0000259" key="1">
    <source>
        <dbReference type="Pfam" id="PF00248"/>
    </source>
</evidence>
<protein>
    <submittedName>
        <fullName evidence="2">Oxidoreductase, aldo/keto reductase family protein</fullName>
    </submittedName>
</protein>
<evidence type="ECO:0000313" key="2">
    <source>
        <dbReference type="EMBL" id="AEM40036.1"/>
    </source>
</evidence>
<gene>
    <name evidence="2" type="ordered locus">KVU_0197</name>
</gene>
<proteinExistence type="predicted"/>
<accession>F9Y8Y0</accession>
<dbReference type="AlphaFoldDB" id="F9Y8Y0"/>
<dbReference type="KEGG" id="kvl:KVU_0197"/>
<dbReference type="InterPro" id="IPR023210">
    <property type="entry name" value="NADP_OxRdtase_dom"/>
</dbReference>
<dbReference type="InterPro" id="IPR050523">
    <property type="entry name" value="AKR_Detox_Biosynth"/>
</dbReference>
<name>F9Y8Y0_KETVW</name>
<sequence>MTIPAQLHWPSYRIIALNHLDPLRILGRNISFQGAFQMKTYTVPHTNLQMSSVVLGMMRIAQMENTEIRALFDAAVAAGINTFDHADIYGGARHGCETRFGEAITLSAAQREQIVIQSKVGIRPGYFDFSREHILRTVDGSLAALKTDYLDVLLLHRPDALVEPEEVAEAFDTLYAAGKVRHFGVSNHTPGQIELLKRTVRQPLRFNQMQLSITHSNLIAQGIAANMGGLAQSVSRDIGLMDYTRLNGMVLQAWSPFQKAFFDGTFIGDRENYGPLNEALDQLAAAHGVTPTGIAVAWITRHPANIQVVLGTTKPARITECVAGAGVTLSREEWYRLFTAAGHTLP</sequence>